<evidence type="ECO:0000313" key="3">
    <source>
        <dbReference type="EMBL" id="RLJ71981.1"/>
    </source>
</evidence>
<dbReference type="Pfam" id="PF14289">
    <property type="entry name" value="DUF4369"/>
    <property type="match status" value="1"/>
</dbReference>
<dbReference type="EMBL" id="SOPX01000005">
    <property type="protein sequence ID" value="TFB28758.1"/>
    <property type="molecule type" value="Genomic_DNA"/>
</dbReference>
<accession>A0A497XU72</accession>
<feature type="signal peptide" evidence="1">
    <location>
        <begin position="1"/>
        <end position="18"/>
    </location>
</feature>
<dbReference type="AlphaFoldDB" id="A0A497XU72"/>
<proteinExistence type="predicted"/>
<name>A0A497XU72_9SPHI</name>
<gene>
    <name evidence="3" type="ORF">BCL90_4808</name>
    <name evidence="4" type="ORF">E3V97_21800</name>
</gene>
<dbReference type="InterPro" id="IPR025380">
    <property type="entry name" value="DUF4369"/>
</dbReference>
<feature type="domain" description="DUF4369" evidence="2">
    <location>
        <begin position="24"/>
        <end position="111"/>
    </location>
</feature>
<evidence type="ECO:0000313" key="6">
    <source>
        <dbReference type="Proteomes" id="UP000297429"/>
    </source>
</evidence>
<sequence>MKYFILNALLFSTLFVSAQELEFTGKLIGLQNNTKVILSDLRSRPSGKRFHDTASVSNGVFKFKTVLPGAGTYALRVALIGQNPEHRKLYLDGGKVQLQGKRGELKKAKVSSDAPYMMDYILFTELMESQDVFARKKLLIDTSMMRMAETGSYDGLLKAPGLLDRMMKVEKEAKAKETELAKKWLVENPNSDINAYIIKTYLRSKINESPVKEAIIKLSPAARRSFPGIILTSTSK</sequence>
<evidence type="ECO:0000313" key="4">
    <source>
        <dbReference type="EMBL" id="TFB28758.1"/>
    </source>
</evidence>
<evidence type="ECO:0000313" key="5">
    <source>
        <dbReference type="Proteomes" id="UP000273898"/>
    </source>
</evidence>
<evidence type="ECO:0000259" key="2">
    <source>
        <dbReference type="Pfam" id="PF14289"/>
    </source>
</evidence>
<dbReference type="EMBL" id="RCCK01000015">
    <property type="protein sequence ID" value="RLJ71981.1"/>
    <property type="molecule type" value="Genomic_DNA"/>
</dbReference>
<dbReference type="Proteomes" id="UP000297429">
    <property type="component" value="Unassembled WGS sequence"/>
</dbReference>
<dbReference type="RefSeq" id="WP_121287642.1">
    <property type="nucleotide sequence ID" value="NZ_RCCK01000015.1"/>
</dbReference>
<feature type="chain" id="PRO_5044605415" evidence="1">
    <location>
        <begin position="19"/>
        <end position="236"/>
    </location>
</feature>
<reference evidence="3 5" key="1">
    <citation type="submission" date="2018-10" db="EMBL/GenBank/DDBJ databases">
        <title>Genomic Encyclopedia of Archaeal and Bacterial Type Strains, Phase II (KMG-II): from individual species to whole genera.</title>
        <authorList>
            <person name="Goeker M."/>
        </authorList>
    </citation>
    <scope>NUCLEOTIDE SEQUENCE [LARGE SCALE GENOMIC DNA]</scope>
    <source>
        <strain evidence="3 5">DSM 19624</strain>
    </source>
</reference>
<keyword evidence="1" id="KW-0732">Signal</keyword>
<dbReference type="OrthoDB" id="760337at2"/>
<comment type="caution">
    <text evidence="3">The sequence shown here is derived from an EMBL/GenBank/DDBJ whole genome shotgun (WGS) entry which is preliminary data.</text>
</comment>
<dbReference type="Proteomes" id="UP000273898">
    <property type="component" value="Unassembled WGS sequence"/>
</dbReference>
<organism evidence="3 5">
    <name type="scientific">Pedobacter alluvionis</name>
    <dbReference type="NCBI Taxonomy" id="475253"/>
    <lineage>
        <taxon>Bacteria</taxon>
        <taxon>Pseudomonadati</taxon>
        <taxon>Bacteroidota</taxon>
        <taxon>Sphingobacteriia</taxon>
        <taxon>Sphingobacteriales</taxon>
        <taxon>Sphingobacteriaceae</taxon>
        <taxon>Pedobacter</taxon>
    </lineage>
</organism>
<evidence type="ECO:0000256" key="1">
    <source>
        <dbReference type="SAM" id="SignalP"/>
    </source>
</evidence>
<protein>
    <submittedName>
        <fullName evidence="4">DUF4369 domain-containing protein</fullName>
    </submittedName>
    <submittedName>
        <fullName evidence="3">Uncharacterized protein DUF4369</fullName>
    </submittedName>
</protein>
<reference evidence="4 6" key="2">
    <citation type="submission" date="2019-03" db="EMBL/GenBank/DDBJ databases">
        <authorList>
            <person name="He R.-H."/>
        </authorList>
    </citation>
    <scope>NUCLEOTIDE SEQUENCE [LARGE SCALE GENOMIC DNA]</scope>
    <source>
        <strain evidence="4 6">DSM 19624</strain>
    </source>
</reference>
<keyword evidence="6" id="KW-1185">Reference proteome</keyword>